<dbReference type="EMBL" id="PTRA01000005">
    <property type="protein sequence ID" value="PQA54925.1"/>
    <property type="molecule type" value="Genomic_DNA"/>
</dbReference>
<feature type="domain" description="Xylose isomerase-like TIM barrel" evidence="2">
    <location>
        <begin position="51"/>
        <end position="280"/>
    </location>
</feature>
<dbReference type="GO" id="GO:0016853">
    <property type="term" value="F:isomerase activity"/>
    <property type="evidence" value="ECO:0007669"/>
    <property type="project" value="UniProtKB-KW"/>
</dbReference>
<dbReference type="Pfam" id="PF01261">
    <property type="entry name" value="AP_endonuc_2"/>
    <property type="match status" value="1"/>
</dbReference>
<dbReference type="Gene3D" id="3.20.20.150">
    <property type="entry name" value="Divalent-metal-dependent TIM barrel enzymes"/>
    <property type="match status" value="1"/>
</dbReference>
<keyword evidence="1" id="KW-0732">Signal</keyword>
<dbReference type="InterPro" id="IPR050312">
    <property type="entry name" value="IolE/XylAMocC-like"/>
</dbReference>
<name>A0A2S7IH20_9BACT</name>
<proteinExistence type="predicted"/>
<dbReference type="PANTHER" id="PTHR12110">
    <property type="entry name" value="HYDROXYPYRUVATE ISOMERASE"/>
    <property type="match status" value="1"/>
</dbReference>
<protein>
    <submittedName>
        <fullName evidence="3">Sugar phosphate isomerase</fullName>
    </submittedName>
</protein>
<gene>
    <name evidence="3" type="ORF">C5O19_20460</name>
</gene>
<feature type="chain" id="PRO_5015735882" evidence="1">
    <location>
        <begin position="22"/>
        <end position="284"/>
    </location>
</feature>
<dbReference type="AlphaFoldDB" id="A0A2S7IH20"/>
<keyword evidence="3" id="KW-0413">Isomerase</keyword>
<organism evidence="3 4">
    <name type="scientific">Siphonobacter curvatus</name>
    <dbReference type="NCBI Taxonomy" id="2094562"/>
    <lineage>
        <taxon>Bacteria</taxon>
        <taxon>Pseudomonadati</taxon>
        <taxon>Bacteroidota</taxon>
        <taxon>Cytophagia</taxon>
        <taxon>Cytophagales</taxon>
        <taxon>Cytophagaceae</taxon>
        <taxon>Siphonobacter</taxon>
    </lineage>
</organism>
<dbReference type="SUPFAM" id="SSF51658">
    <property type="entry name" value="Xylose isomerase-like"/>
    <property type="match status" value="1"/>
</dbReference>
<evidence type="ECO:0000313" key="3">
    <source>
        <dbReference type="EMBL" id="PQA54925.1"/>
    </source>
</evidence>
<dbReference type="RefSeq" id="WP_104715251.1">
    <property type="nucleotide sequence ID" value="NZ_PTRA01000005.1"/>
</dbReference>
<accession>A0A2S7IH20</accession>
<dbReference type="OrthoDB" id="9798407at2"/>
<evidence type="ECO:0000256" key="1">
    <source>
        <dbReference type="SAM" id="SignalP"/>
    </source>
</evidence>
<keyword evidence="4" id="KW-1185">Reference proteome</keyword>
<dbReference type="Proteomes" id="UP000239590">
    <property type="component" value="Unassembled WGS sequence"/>
</dbReference>
<dbReference type="InterPro" id="IPR013022">
    <property type="entry name" value="Xyl_isomerase-like_TIM-brl"/>
</dbReference>
<feature type="signal peptide" evidence="1">
    <location>
        <begin position="1"/>
        <end position="21"/>
    </location>
</feature>
<dbReference type="PANTHER" id="PTHR12110:SF41">
    <property type="entry name" value="INOSOSE DEHYDRATASE"/>
    <property type="match status" value="1"/>
</dbReference>
<sequence length="284" mass="31544">MKVFFVRTLLMALLGLEVTFAQSNKPLYTFPIGVQAYTYRNEFAKDVEKTLDLIASLGITEIEGNTPKGLTPEAYKQMLQKRKLTIPATGASYEELVSDPQSVIKQAKALGSRYVMVAWIPHQGAFNIDHAKKAVEDFNKAGKVLKAAGLTFCYHNHGYEFSPYEQGTLFDYLVKNTNPSDVSFELDVLWAQHGGADPVALLKKYGKRFELIHLKDLKKGVKGDFTGSTPLENDVALGTGQIDIPGVIKEAKRLGIRHYFIEDESPSIAQQVPQSIGYLKGLKE</sequence>
<dbReference type="InterPro" id="IPR036237">
    <property type="entry name" value="Xyl_isomerase-like_sf"/>
</dbReference>
<evidence type="ECO:0000259" key="2">
    <source>
        <dbReference type="Pfam" id="PF01261"/>
    </source>
</evidence>
<evidence type="ECO:0000313" key="4">
    <source>
        <dbReference type="Proteomes" id="UP000239590"/>
    </source>
</evidence>
<reference evidence="4" key="1">
    <citation type="submission" date="2018-02" db="EMBL/GenBank/DDBJ databases">
        <title>Genome sequencing of Solimonas sp. HR-BB.</title>
        <authorList>
            <person name="Lee Y."/>
            <person name="Jeon C.O."/>
        </authorList>
    </citation>
    <scope>NUCLEOTIDE SEQUENCE [LARGE SCALE GENOMIC DNA]</scope>
    <source>
        <strain evidence="4">HR-U</strain>
    </source>
</reference>
<comment type="caution">
    <text evidence="3">The sequence shown here is derived from an EMBL/GenBank/DDBJ whole genome shotgun (WGS) entry which is preliminary data.</text>
</comment>